<feature type="region of interest" description="Disordered" evidence="1">
    <location>
        <begin position="64"/>
        <end position="84"/>
    </location>
</feature>
<name>A0ABQ8S8P6_PERAM</name>
<feature type="compositionally biased region" description="Polar residues" evidence="1">
    <location>
        <begin position="797"/>
        <end position="806"/>
    </location>
</feature>
<organism evidence="2 3">
    <name type="scientific">Periplaneta americana</name>
    <name type="common">American cockroach</name>
    <name type="synonym">Blatta americana</name>
    <dbReference type="NCBI Taxonomy" id="6978"/>
    <lineage>
        <taxon>Eukaryota</taxon>
        <taxon>Metazoa</taxon>
        <taxon>Ecdysozoa</taxon>
        <taxon>Arthropoda</taxon>
        <taxon>Hexapoda</taxon>
        <taxon>Insecta</taxon>
        <taxon>Pterygota</taxon>
        <taxon>Neoptera</taxon>
        <taxon>Polyneoptera</taxon>
        <taxon>Dictyoptera</taxon>
        <taxon>Blattodea</taxon>
        <taxon>Blattoidea</taxon>
        <taxon>Blattidae</taxon>
        <taxon>Blattinae</taxon>
        <taxon>Periplaneta</taxon>
    </lineage>
</organism>
<evidence type="ECO:0000313" key="3">
    <source>
        <dbReference type="Proteomes" id="UP001148838"/>
    </source>
</evidence>
<dbReference type="Proteomes" id="UP001148838">
    <property type="component" value="Unassembled WGS sequence"/>
</dbReference>
<sequence>MLTTIEMRTLISITGYSLQDRKTNEEIRQNICDVQDIVKWVKARRKGWRDHVLRMRDDRLPKLEMTAKPDTPRPQGRPLKQEEEEEEFKFMQYLTTVVFNLWYACAQEYTGLCQRVRISLTQPNGRDLRFRINDLSATLPLQLKQLESNSKPTASNQAALTSNLQQPPELQPSHPNVIRIQNQALHNNNPTFIYNKSIQLNITPPRQTWSAKYNSTTLTYIFHPHMETFISNVPPSTFGPNADFIIRTYNPTTTSASQNFQISRETNVVAGGLAPEIETTEISQAMREKGISHTRITRIVNNNGPTPLIHIFSTDESTIASLLDTGLQLWGRTYHCKPPKLSARHLPCRNCHQYLHTKQNCPNPTVCFQCGKVDNNCSHTQRPHRCATCKTDGHYTGQMHCPLYPRDVDLPDEPTYYPLIKRQAPLSPTKPSKMPPPPPPELTHDNFPAYTNQQPTTAPNLSHNQQQYTIRENWKKYVEEKISQAINSITSFITATTINTTPPSRLDATTATINATAKKTINRKVNVTPYGNNIDIIITPILQKMQTVIGTAINTALAEGFNNHSPIIFKLASTTYRRTPDKENILTRDFRNADWIQFKTHITLALTDIDISKPEDIDHADVTFVQVLEAAMNISIPTRKRTTDTRRRLPPNIIKLIKTKRAAHRLYTRTHADEDRRLYRSLQQDVRETIQRFEAHRWTRFIDRLDHNRTHNPKLFWDVIKRIRGKHANSNHPLRDGQHIVYDTPSKLDLLRCTLENTHTTPNHPSFDSQHLAYITHHITQNPDLYEPLPAPLPRSTIHSLTTSLR</sequence>
<feature type="region of interest" description="Disordered" evidence="1">
    <location>
        <begin position="787"/>
        <end position="806"/>
    </location>
</feature>
<comment type="caution">
    <text evidence="2">The sequence shown here is derived from an EMBL/GenBank/DDBJ whole genome shotgun (WGS) entry which is preliminary data.</text>
</comment>
<feature type="region of interest" description="Disordered" evidence="1">
    <location>
        <begin position="423"/>
        <end position="442"/>
    </location>
</feature>
<reference evidence="2 3" key="1">
    <citation type="journal article" date="2022" name="Allergy">
        <title>Genome assembly and annotation of Periplaneta americana reveal a comprehensive cockroach allergen profile.</title>
        <authorList>
            <person name="Wang L."/>
            <person name="Xiong Q."/>
            <person name="Saelim N."/>
            <person name="Wang L."/>
            <person name="Nong W."/>
            <person name="Wan A.T."/>
            <person name="Shi M."/>
            <person name="Liu X."/>
            <person name="Cao Q."/>
            <person name="Hui J.H.L."/>
            <person name="Sookrung N."/>
            <person name="Leung T.F."/>
            <person name="Tungtrongchitr A."/>
            <person name="Tsui S.K.W."/>
        </authorList>
    </citation>
    <scope>NUCLEOTIDE SEQUENCE [LARGE SCALE GENOMIC DNA]</scope>
    <source>
        <strain evidence="2">PWHHKU_190912</strain>
    </source>
</reference>
<gene>
    <name evidence="2" type="ORF">ANN_22639</name>
</gene>
<evidence type="ECO:0000313" key="2">
    <source>
        <dbReference type="EMBL" id="KAJ4430423.1"/>
    </source>
</evidence>
<keyword evidence="3" id="KW-1185">Reference proteome</keyword>
<protein>
    <submittedName>
        <fullName evidence="2">Uncharacterized protein</fullName>
    </submittedName>
</protein>
<accession>A0ABQ8S8P6</accession>
<dbReference type="EMBL" id="JAJSOF020000033">
    <property type="protein sequence ID" value="KAJ4430423.1"/>
    <property type="molecule type" value="Genomic_DNA"/>
</dbReference>
<evidence type="ECO:0000256" key="1">
    <source>
        <dbReference type="SAM" id="MobiDB-lite"/>
    </source>
</evidence>
<proteinExistence type="predicted"/>